<dbReference type="EMBL" id="JAEKJY010000001">
    <property type="protein sequence ID" value="MBN8234202.1"/>
    <property type="molecule type" value="Genomic_DNA"/>
</dbReference>
<evidence type="ECO:0000313" key="2">
    <source>
        <dbReference type="Proteomes" id="UP000663970"/>
    </source>
</evidence>
<evidence type="ECO:0000313" key="1">
    <source>
        <dbReference type="EMBL" id="MBN8234202.1"/>
    </source>
</evidence>
<comment type="caution">
    <text evidence="1">The sequence shown here is derived from an EMBL/GenBank/DDBJ whole genome shotgun (WGS) entry which is preliminary data.</text>
</comment>
<reference evidence="1 2" key="1">
    <citation type="submission" date="2020-12" db="EMBL/GenBank/DDBJ databases">
        <title>Oil enriched cultivation method for isolating marine PHA-producing bacteria.</title>
        <authorList>
            <person name="Zheng W."/>
            <person name="Yu S."/>
            <person name="Huang Y."/>
        </authorList>
    </citation>
    <scope>NUCLEOTIDE SEQUENCE [LARGE SCALE GENOMIC DNA]</scope>
    <source>
        <strain evidence="1 2">SY-2-6</strain>
    </source>
</reference>
<gene>
    <name evidence="1" type="ORF">JF544_03040</name>
</gene>
<name>A0ABS3DSC4_9BACI</name>
<sequence length="59" mass="6954">MCLTQVRRFKRAAWAALWPLAWKEKGKEQTLMTGACRNMKKIVLHPATMSWVKESLFQF</sequence>
<proteinExistence type="predicted"/>
<accession>A0ABS3DSC4</accession>
<dbReference type="Proteomes" id="UP000663970">
    <property type="component" value="Unassembled WGS sequence"/>
</dbReference>
<organism evidence="1 2">
    <name type="scientific">Halobacillus kuroshimensis</name>
    <dbReference type="NCBI Taxonomy" id="302481"/>
    <lineage>
        <taxon>Bacteria</taxon>
        <taxon>Bacillati</taxon>
        <taxon>Bacillota</taxon>
        <taxon>Bacilli</taxon>
        <taxon>Bacillales</taxon>
        <taxon>Bacillaceae</taxon>
        <taxon>Halobacillus</taxon>
    </lineage>
</organism>
<protein>
    <submittedName>
        <fullName evidence="1">Uncharacterized protein</fullName>
    </submittedName>
</protein>
<keyword evidence="2" id="KW-1185">Reference proteome</keyword>